<evidence type="ECO:0000256" key="1">
    <source>
        <dbReference type="ARBA" id="ARBA00008532"/>
    </source>
</evidence>
<dbReference type="GO" id="GO:0000052">
    <property type="term" value="P:citrulline metabolic process"/>
    <property type="evidence" value="ECO:0007669"/>
    <property type="project" value="TreeGrafter"/>
</dbReference>
<dbReference type="Pfam" id="PF02274">
    <property type="entry name" value="ADI"/>
    <property type="match status" value="1"/>
</dbReference>
<feature type="active site" description="Proton donor" evidence="3">
    <location>
        <position position="312"/>
    </location>
</feature>
<comment type="caution">
    <text evidence="5">The sequence shown here is derived from an EMBL/GenBank/DDBJ whole genome shotgun (WGS) entry which is preliminary data.</text>
</comment>
<name>A0A2U1TDZ8_9MICO</name>
<dbReference type="GO" id="GO:0006525">
    <property type="term" value="P:arginine metabolic process"/>
    <property type="evidence" value="ECO:0007669"/>
    <property type="project" value="TreeGrafter"/>
</dbReference>
<accession>A0A2U1TDZ8</accession>
<dbReference type="SUPFAM" id="SSF55909">
    <property type="entry name" value="Pentein"/>
    <property type="match status" value="1"/>
</dbReference>
<evidence type="ECO:0000256" key="4">
    <source>
        <dbReference type="SAM" id="Phobius"/>
    </source>
</evidence>
<evidence type="ECO:0000313" key="6">
    <source>
        <dbReference type="Proteomes" id="UP000244962"/>
    </source>
</evidence>
<dbReference type="Gene3D" id="3.75.10.10">
    <property type="entry name" value="L-arginine/glycine Amidinotransferase, Chain A"/>
    <property type="match status" value="1"/>
</dbReference>
<keyword evidence="4" id="KW-1133">Transmembrane helix</keyword>
<keyword evidence="4" id="KW-0472">Membrane</keyword>
<dbReference type="AlphaFoldDB" id="A0A2U1TDZ8"/>
<protein>
    <submittedName>
        <fullName evidence="5">Dimethylarginine dimethylaminohydrolase</fullName>
    </submittedName>
</protein>
<gene>
    <name evidence="5" type="ORF">DF223_08505</name>
</gene>
<dbReference type="RefSeq" id="WP_108962862.1">
    <property type="nucleotide sequence ID" value="NZ_QEFB01000007.1"/>
</dbReference>
<comment type="similarity">
    <text evidence="1">Belongs to the DDAH family.</text>
</comment>
<dbReference type="GO" id="GO:0016597">
    <property type="term" value="F:amino acid binding"/>
    <property type="evidence" value="ECO:0007669"/>
    <property type="project" value="TreeGrafter"/>
</dbReference>
<reference evidence="6" key="1">
    <citation type="submission" date="2018-04" db="EMBL/GenBank/DDBJ databases">
        <authorList>
            <person name="Liu S."/>
            <person name="Wang Z."/>
            <person name="Li J."/>
        </authorList>
    </citation>
    <scope>NUCLEOTIDE SEQUENCE [LARGE SCALE GENOMIC DNA]</scope>
    <source>
        <strain evidence="6">622</strain>
    </source>
</reference>
<dbReference type="Proteomes" id="UP000244962">
    <property type="component" value="Unassembled WGS sequence"/>
</dbReference>
<dbReference type="GO" id="GO:0016403">
    <property type="term" value="F:dimethylargininase activity"/>
    <property type="evidence" value="ECO:0007669"/>
    <property type="project" value="TreeGrafter"/>
</dbReference>
<organism evidence="5 6">
    <name type="scientific">Mycetocola zhujimingii</name>
    <dbReference type="NCBI Taxonomy" id="2079792"/>
    <lineage>
        <taxon>Bacteria</taxon>
        <taxon>Bacillati</taxon>
        <taxon>Actinomycetota</taxon>
        <taxon>Actinomycetes</taxon>
        <taxon>Micrococcales</taxon>
        <taxon>Microbacteriaceae</taxon>
        <taxon>Mycetocola</taxon>
    </lineage>
</organism>
<keyword evidence="2 5" id="KW-0378">Hydrolase</keyword>
<feature type="transmembrane region" description="Helical" evidence="4">
    <location>
        <begin position="49"/>
        <end position="69"/>
    </location>
</feature>
<evidence type="ECO:0000256" key="2">
    <source>
        <dbReference type="ARBA" id="ARBA00022801"/>
    </source>
</evidence>
<keyword evidence="4" id="KW-0812">Transmembrane</keyword>
<dbReference type="PANTHER" id="PTHR12737:SF9">
    <property type="entry name" value="DIMETHYLARGININASE"/>
    <property type="match status" value="1"/>
</dbReference>
<dbReference type="InterPro" id="IPR033199">
    <property type="entry name" value="DDAH-like"/>
</dbReference>
<feature type="transmembrane region" description="Helical" evidence="4">
    <location>
        <begin position="109"/>
        <end position="129"/>
    </location>
</feature>
<sequence length="403" mass="42856">MTVSWGRRLVSSFLAALTTVVVTHAASVFVFFVSQQYQSAVLTQVSDYYFLGSIFAFLLVFVFGIVGALRQWWTALLVGLFAGLVGALIGTGITTLAGGFDLNGEVIEYLFGTLVSINGVYVVVATIIAPTIGRAVYNRAIEWNASAEKAGSRVALVRMPASNLAKGTVTHIERTPVDAELADTQWDAYTKALESNGWTTREVTFADKLADSVFVEDTLVVVGPVAIVTRSGVSSRRDEAEAAEEAAESLGLRIERIMSPGTLDGGDVLIVGDRIYVGRGGRTNAEGISQLREIATREGFTVTAVRVTKALHLKTAMTALPDGTIIGHPDLVDDAAFFPHFLAVPERAGANVIALSADTVLMSASAPKTAKLVEDLGYTVVSVDISEFEKLEGSVTCLSVRVG</sequence>
<evidence type="ECO:0000256" key="3">
    <source>
        <dbReference type="PIRSR" id="PIRSR633199-1"/>
    </source>
</evidence>
<dbReference type="EMBL" id="QEFB01000007">
    <property type="protein sequence ID" value="PWC07003.1"/>
    <property type="molecule type" value="Genomic_DNA"/>
</dbReference>
<proteinExistence type="inferred from homology"/>
<feature type="transmembrane region" description="Helical" evidence="4">
    <location>
        <begin position="76"/>
        <end position="97"/>
    </location>
</feature>
<dbReference type="PANTHER" id="PTHR12737">
    <property type="entry name" value="DIMETHYLARGININE DIMETHYLAMINOHYDROLASE"/>
    <property type="match status" value="1"/>
</dbReference>
<feature type="active site" description="Nucleophile" evidence="3">
    <location>
        <position position="397"/>
    </location>
</feature>
<dbReference type="GO" id="GO:0045429">
    <property type="term" value="P:positive regulation of nitric oxide biosynthetic process"/>
    <property type="evidence" value="ECO:0007669"/>
    <property type="project" value="TreeGrafter"/>
</dbReference>
<evidence type="ECO:0000313" key="5">
    <source>
        <dbReference type="EMBL" id="PWC07003.1"/>
    </source>
</evidence>
<dbReference type="NCBIfam" id="NF045660">
    <property type="entry name" value="DiMthArgaseDdahStm"/>
    <property type="match status" value="1"/>
</dbReference>
<keyword evidence="6" id="KW-1185">Reference proteome</keyword>